<evidence type="ECO:0000313" key="7">
    <source>
        <dbReference type="Proteomes" id="UP000007431"/>
    </source>
</evidence>
<dbReference type="VEuPathDB" id="FungiDB:SCHCODRAFT_01124631"/>
<dbReference type="Pfam" id="PF01753">
    <property type="entry name" value="zf-MYND"/>
    <property type="match status" value="1"/>
</dbReference>
<dbReference type="PROSITE" id="PS50865">
    <property type="entry name" value="ZF_MYND_2"/>
    <property type="match status" value="1"/>
</dbReference>
<evidence type="ECO:0000256" key="1">
    <source>
        <dbReference type="ARBA" id="ARBA00022723"/>
    </source>
</evidence>
<evidence type="ECO:0000256" key="3">
    <source>
        <dbReference type="ARBA" id="ARBA00022833"/>
    </source>
</evidence>
<keyword evidence="1" id="KW-0479">Metal-binding</keyword>
<dbReference type="InterPro" id="IPR002893">
    <property type="entry name" value="Znf_MYND"/>
</dbReference>
<dbReference type="PROSITE" id="PS01360">
    <property type="entry name" value="ZF_MYND_1"/>
    <property type="match status" value="1"/>
</dbReference>
<feature type="domain" description="MYND-type" evidence="5">
    <location>
        <begin position="19"/>
        <end position="56"/>
    </location>
</feature>
<evidence type="ECO:0000259" key="5">
    <source>
        <dbReference type="PROSITE" id="PS50865"/>
    </source>
</evidence>
<dbReference type="Proteomes" id="UP000007431">
    <property type="component" value="Unassembled WGS sequence"/>
</dbReference>
<accession>D8PXY2</accession>
<dbReference type="InParanoid" id="D8PXY2"/>
<keyword evidence="3" id="KW-0862">Zinc</keyword>
<reference evidence="6 7" key="1">
    <citation type="journal article" date="2010" name="Nat. Biotechnol.">
        <title>Genome sequence of the model mushroom Schizophyllum commune.</title>
        <authorList>
            <person name="Ohm R.A."/>
            <person name="de Jong J.F."/>
            <person name="Lugones L.G."/>
            <person name="Aerts A."/>
            <person name="Kothe E."/>
            <person name="Stajich J.E."/>
            <person name="de Vries R.P."/>
            <person name="Record E."/>
            <person name="Levasseur A."/>
            <person name="Baker S.E."/>
            <person name="Bartholomew K.A."/>
            <person name="Coutinho P.M."/>
            <person name="Erdmann S."/>
            <person name="Fowler T.J."/>
            <person name="Gathman A.C."/>
            <person name="Lombard V."/>
            <person name="Henrissat B."/>
            <person name="Knabe N."/>
            <person name="Kuees U."/>
            <person name="Lilly W.W."/>
            <person name="Lindquist E."/>
            <person name="Lucas S."/>
            <person name="Magnuson J.K."/>
            <person name="Piumi F."/>
            <person name="Raudaskoski M."/>
            <person name="Salamov A."/>
            <person name="Schmutz J."/>
            <person name="Schwarze F.W.M.R."/>
            <person name="vanKuyk P.A."/>
            <person name="Horton J.S."/>
            <person name="Grigoriev I.V."/>
            <person name="Woesten H.A.B."/>
        </authorList>
    </citation>
    <scope>NUCLEOTIDE SEQUENCE [LARGE SCALE GENOMIC DNA]</scope>
    <source>
        <strain evidence="7">H4-8 / FGSC 9210</strain>
    </source>
</reference>
<dbReference type="HOGENOM" id="CLU_1975881_0_0_1"/>
<dbReference type="GO" id="GO:0008270">
    <property type="term" value="F:zinc ion binding"/>
    <property type="evidence" value="ECO:0007669"/>
    <property type="project" value="UniProtKB-KW"/>
</dbReference>
<evidence type="ECO:0000256" key="2">
    <source>
        <dbReference type="ARBA" id="ARBA00022771"/>
    </source>
</evidence>
<feature type="non-terminal residue" evidence="6">
    <location>
        <position position="127"/>
    </location>
</feature>
<dbReference type="OMA" id="HAQKPTH"/>
<dbReference type="SUPFAM" id="SSF144232">
    <property type="entry name" value="HIT/MYND zinc finger-like"/>
    <property type="match status" value="1"/>
</dbReference>
<organism evidence="7">
    <name type="scientific">Schizophyllum commune (strain H4-8 / FGSC 9210)</name>
    <name type="common">Split gill fungus</name>
    <dbReference type="NCBI Taxonomy" id="578458"/>
    <lineage>
        <taxon>Eukaryota</taxon>
        <taxon>Fungi</taxon>
        <taxon>Dikarya</taxon>
        <taxon>Basidiomycota</taxon>
        <taxon>Agaricomycotina</taxon>
        <taxon>Agaricomycetes</taxon>
        <taxon>Agaricomycetidae</taxon>
        <taxon>Agaricales</taxon>
        <taxon>Schizophyllaceae</taxon>
        <taxon>Schizophyllum</taxon>
    </lineage>
</organism>
<dbReference type="AlphaFoldDB" id="D8PXY2"/>
<keyword evidence="2 4" id="KW-0863">Zinc-finger</keyword>
<sequence>MRNSKERKVYLPLERLDKCAVCGLTNNLRLCSRCGERIYCGEQCQTTDWPEHKRVCGTRHQTDRISLTSFYPFLALLAEISRMHPERPMHPAIAHEILNSPNPGVPPTRFHDGSSAKLVMLGDRVPL</sequence>
<name>D8PXY2_SCHCM</name>
<gene>
    <name evidence="6" type="ORF">SCHCODRAFT_52635</name>
</gene>
<evidence type="ECO:0000313" key="6">
    <source>
        <dbReference type="EMBL" id="EFI99156.1"/>
    </source>
</evidence>
<evidence type="ECO:0000256" key="4">
    <source>
        <dbReference type="PROSITE-ProRule" id="PRU00134"/>
    </source>
</evidence>
<dbReference type="EMBL" id="GL377304">
    <property type="protein sequence ID" value="EFI99156.1"/>
    <property type="molecule type" value="Genomic_DNA"/>
</dbReference>
<dbReference type="eggNOG" id="ENOG502SXYJ">
    <property type="taxonomic scope" value="Eukaryota"/>
</dbReference>
<keyword evidence="7" id="KW-1185">Reference proteome</keyword>
<protein>
    <recommendedName>
        <fullName evidence="5">MYND-type domain-containing protein</fullName>
    </recommendedName>
</protein>
<proteinExistence type="predicted"/>
<dbReference type="Gene3D" id="6.10.140.2220">
    <property type="match status" value="1"/>
</dbReference>